<evidence type="ECO:0000256" key="5">
    <source>
        <dbReference type="ARBA" id="ARBA00023024"/>
    </source>
</evidence>
<dbReference type="GO" id="GO:0008843">
    <property type="term" value="F:endochitinase activity"/>
    <property type="evidence" value="ECO:0007669"/>
    <property type="project" value="UniProtKB-EC"/>
</dbReference>
<dbReference type="EMBL" id="JAUTAS010000001">
    <property type="protein sequence ID" value="MDQ1109879.1"/>
    <property type="molecule type" value="Genomic_DNA"/>
</dbReference>
<dbReference type="AlphaFoldDB" id="A0AAP5EAD7"/>
<dbReference type="SUPFAM" id="SSF54556">
    <property type="entry name" value="Chitinase insertion domain"/>
    <property type="match status" value="1"/>
</dbReference>
<feature type="domain" description="GH18" evidence="11">
    <location>
        <begin position="299"/>
        <end position="700"/>
    </location>
</feature>
<dbReference type="GO" id="GO:0008061">
    <property type="term" value="F:chitin binding"/>
    <property type="evidence" value="ECO:0007669"/>
    <property type="project" value="InterPro"/>
</dbReference>
<dbReference type="InterPro" id="IPR050314">
    <property type="entry name" value="Glycosyl_Hydrlase_18"/>
</dbReference>
<dbReference type="InterPro" id="IPR001223">
    <property type="entry name" value="Glyco_hydro18_cat"/>
</dbReference>
<comment type="similarity">
    <text evidence="2">Belongs to the glycosyl hydrolase 18 family. Chitinase class II subfamily.</text>
</comment>
<dbReference type="InterPro" id="IPR011583">
    <property type="entry name" value="Chitinase_II/V-like_cat"/>
</dbReference>
<comment type="caution">
    <text evidence="12">The sequence shown here is derived from an EMBL/GenBank/DDBJ whole genome shotgun (WGS) entry which is preliminary data.</text>
</comment>
<evidence type="ECO:0000256" key="4">
    <source>
        <dbReference type="ARBA" id="ARBA00022801"/>
    </source>
</evidence>
<evidence type="ECO:0000256" key="1">
    <source>
        <dbReference type="ARBA" id="ARBA00000822"/>
    </source>
</evidence>
<dbReference type="PANTHER" id="PTHR11177">
    <property type="entry name" value="CHITINASE"/>
    <property type="match status" value="1"/>
</dbReference>
<feature type="domain" description="Fibronectin type-III" evidence="10">
    <location>
        <begin position="201"/>
        <end position="292"/>
    </location>
</feature>
<sequence length="700" mass="72726">MADPIVRSTVTSLSPRRPARPRRWLLALALGSAALSPGLALAASCTGVPEWNGNVIYLAGSTLQKGGVLYRANQDIWNAPPDHPAGAPYYTNLGACDSGGSNQTPSVSLTSPANGASFSAGSTITVSANASDPDGSVSKVEFFRGGTSLGIDTSAPYSVSWANAAAGTHTFKAVATDNNNAVTSSATVSVTVNAASNDTTPPSVPGGLSSPSKTATTVNLAWSAATDNSGGSGVAGYDVYRNGTLVGSPNATQYTDGGLAASTAYTYAVRARDNAGNASARSASISVTTSAGGGSGGNKRVIGYFTQWGIYGRNYRVKNIDTSGSASKLTHINYAFGNVRNNRCEVGVTQASDPNTGVGGDAFADYTKAFQAGESVSGSADTWDQPLRGNWNQLKQLKAKHPNVKVLISLGGWTWSRGFSSAAQPANRQAFVASCIDAYIKGNLPVTDGAGGVGAAAGVFDGIDIDWEYPVACGIACGTPADNANFTALMAEFRRQLDAVRPGLLLTVAVGAGIDKIRVTDPAAYHPYLDFINVMTYDFHGAFDPKTGHHSALFDSPADPSTGDVKLYNSNDAMEAFLARGVPASKLNLGIGFYGRGWTNVPNVNNGLYQTGTAAPGTYEAGIEDWKVLKNLNHPVFTDATARATWSYNGTTFWSFDTPAMVTEKMGYVKTQGLGGAFFWEFSGDDTQGTLVNTISSGLK</sequence>
<evidence type="ECO:0000313" key="13">
    <source>
        <dbReference type="Proteomes" id="UP001226084"/>
    </source>
</evidence>
<evidence type="ECO:0000256" key="8">
    <source>
        <dbReference type="RuleBase" id="RU000489"/>
    </source>
</evidence>
<dbReference type="Proteomes" id="UP001226084">
    <property type="component" value="Unassembled WGS sequence"/>
</dbReference>
<keyword evidence="7" id="KW-0624">Polysaccharide degradation</keyword>
<dbReference type="SMART" id="SM00636">
    <property type="entry name" value="Glyco_18"/>
    <property type="match status" value="1"/>
</dbReference>
<dbReference type="InterPro" id="IPR029070">
    <property type="entry name" value="Chitinase_insertion_sf"/>
</dbReference>
<reference evidence="12" key="1">
    <citation type="submission" date="2023-07" db="EMBL/GenBank/DDBJ databases">
        <title>Functional and genomic diversity of the sorghum phyllosphere microbiome.</title>
        <authorList>
            <person name="Shade A."/>
        </authorList>
    </citation>
    <scope>NUCLEOTIDE SEQUENCE</scope>
    <source>
        <strain evidence="12">SORGH_AS_0457</strain>
    </source>
</reference>
<feature type="signal peptide" evidence="9">
    <location>
        <begin position="1"/>
        <end position="42"/>
    </location>
</feature>
<evidence type="ECO:0000256" key="9">
    <source>
        <dbReference type="SAM" id="SignalP"/>
    </source>
</evidence>
<dbReference type="SUPFAM" id="SSF49265">
    <property type="entry name" value="Fibronectin type III"/>
    <property type="match status" value="1"/>
</dbReference>
<keyword evidence="6 8" id="KW-0326">Glycosidase</keyword>
<evidence type="ECO:0000256" key="2">
    <source>
        <dbReference type="ARBA" id="ARBA00009121"/>
    </source>
</evidence>
<dbReference type="PANTHER" id="PTHR11177:SF317">
    <property type="entry name" value="CHITINASE 12-RELATED"/>
    <property type="match status" value="1"/>
</dbReference>
<dbReference type="CDD" id="cd00063">
    <property type="entry name" value="FN3"/>
    <property type="match status" value="1"/>
</dbReference>
<keyword evidence="7" id="KW-0119">Carbohydrate metabolism</keyword>
<dbReference type="Pfam" id="PF00704">
    <property type="entry name" value="Glyco_hydro_18"/>
    <property type="match status" value="1"/>
</dbReference>
<evidence type="ECO:0000259" key="10">
    <source>
        <dbReference type="PROSITE" id="PS50853"/>
    </source>
</evidence>
<accession>A0AAP5EAD7</accession>
<evidence type="ECO:0000259" key="11">
    <source>
        <dbReference type="PROSITE" id="PS51910"/>
    </source>
</evidence>
<dbReference type="CDD" id="cd12214">
    <property type="entry name" value="ChiA1_BD"/>
    <property type="match status" value="1"/>
</dbReference>
<dbReference type="GO" id="GO:0030246">
    <property type="term" value="F:carbohydrate binding"/>
    <property type="evidence" value="ECO:0007669"/>
    <property type="project" value="InterPro"/>
</dbReference>
<dbReference type="InterPro" id="IPR001579">
    <property type="entry name" value="Glyco_hydro_18_chit_AS"/>
</dbReference>
<keyword evidence="5" id="KW-0146">Chitin degradation</keyword>
<dbReference type="InterPro" id="IPR003961">
    <property type="entry name" value="FN3_dom"/>
</dbReference>
<dbReference type="PROSITE" id="PS50853">
    <property type="entry name" value="FN3"/>
    <property type="match status" value="1"/>
</dbReference>
<dbReference type="Gene3D" id="2.60.40.10">
    <property type="entry name" value="Immunoglobulins"/>
    <property type="match status" value="2"/>
</dbReference>
<dbReference type="InterPro" id="IPR017853">
    <property type="entry name" value="GH"/>
</dbReference>
<dbReference type="RefSeq" id="WP_307107464.1">
    <property type="nucleotide sequence ID" value="NZ_JAUTAS010000001.1"/>
</dbReference>
<dbReference type="GO" id="GO:0006032">
    <property type="term" value="P:chitin catabolic process"/>
    <property type="evidence" value="ECO:0007669"/>
    <property type="project" value="UniProtKB-KW"/>
</dbReference>
<dbReference type="GO" id="GO:0005576">
    <property type="term" value="C:extracellular region"/>
    <property type="evidence" value="ECO:0007669"/>
    <property type="project" value="InterPro"/>
</dbReference>
<dbReference type="PROSITE" id="PS51910">
    <property type="entry name" value="GH18_2"/>
    <property type="match status" value="1"/>
</dbReference>
<evidence type="ECO:0000313" key="12">
    <source>
        <dbReference type="EMBL" id="MDQ1109879.1"/>
    </source>
</evidence>
<proteinExistence type="inferred from homology"/>
<dbReference type="SUPFAM" id="SSF51445">
    <property type="entry name" value="(Trans)glycosidases"/>
    <property type="match status" value="1"/>
</dbReference>
<feature type="chain" id="PRO_5042955480" description="chitinase" evidence="9">
    <location>
        <begin position="43"/>
        <end position="700"/>
    </location>
</feature>
<keyword evidence="9" id="KW-0732">Signal</keyword>
<dbReference type="PROSITE" id="PS01095">
    <property type="entry name" value="GH18_1"/>
    <property type="match status" value="1"/>
</dbReference>
<organism evidence="12 13">
    <name type="scientific">Stenotrophomonas rhizophila</name>
    <dbReference type="NCBI Taxonomy" id="216778"/>
    <lineage>
        <taxon>Bacteria</taxon>
        <taxon>Pseudomonadati</taxon>
        <taxon>Pseudomonadota</taxon>
        <taxon>Gammaproteobacteria</taxon>
        <taxon>Lysobacterales</taxon>
        <taxon>Lysobacteraceae</taxon>
        <taxon>Stenotrophomonas</taxon>
    </lineage>
</organism>
<dbReference type="Pfam" id="PF17957">
    <property type="entry name" value="Big_7"/>
    <property type="match status" value="1"/>
</dbReference>
<gene>
    <name evidence="12" type="ORF">QE424_003038</name>
</gene>
<dbReference type="InterPro" id="IPR035986">
    <property type="entry name" value="PKD_dom_sf"/>
</dbReference>
<evidence type="ECO:0000256" key="3">
    <source>
        <dbReference type="ARBA" id="ARBA00012729"/>
    </source>
</evidence>
<protein>
    <recommendedName>
        <fullName evidence="3">chitinase</fullName>
        <ecNumber evidence="3">3.2.1.14</ecNumber>
    </recommendedName>
</protein>
<name>A0AAP5EAD7_9GAMM</name>
<dbReference type="SMART" id="SM00060">
    <property type="entry name" value="FN3"/>
    <property type="match status" value="1"/>
</dbReference>
<dbReference type="Gene3D" id="3.10.50.10">
    <property type="match status" value="1"/>
</dbReference>
<dbReference type="InterPro" id="IPR003610">
    <property type="entry name" value="CBM5/12"/>
</dbReference>
<dbReference type="EC" id="3.2.1.14" evidence="3"/>
<dbReference type="GO" id="GO:0000272">
    <property type="term" value="P:polysaccharide catabolic process"/>
    <property type="evidence" value="ECO:0007669"/>
    <property type="project" value="UniProtKB-KW"/>
</dbReference>
<evidence type="ECO:0000256" key="7">
    <source>
        <dbReference type="ARBA" id="ARBA00023326"/>
    </source>
</evidence>
<comment type="catalytic activity">
    <reaction evidence="1">
        <text>Random endo-hydrolysis of N-acetyl-beta-D-glucosaminide (1-&gt;4)-beta-linkages in chitin and chitodextrins.</text>
        <dbReference type="EC" id="3.2.1.14"/>
    </reaction>
</comment>
<dbReference type="Gene3D" id="3.20.20.80">
    <property type="entry name" value="Glycosidases"/>
    <property type="match status" value="1"/>
</dbReference>
<dbReference type="InterPro" id="IPR036116">
    <property type="entry name" value="FN3_sf"/>
</dbReference>
<keyword evidence="4 8" id="KW-0378">Hydrolase</keyword>
<dbReference type="CDD" id="cd06548">
    <property type="entry name" value="GH18_chitinase"/>
    <property type="match status" value="1"/>
</dbReference>
<dbReference type="SMART" id="SM00495">
    <property type="entry name" value="ChtBD3"/>
    <property type="match status" value="1"/>
</dbReference>
<dbReference type="SUPFAM" id="SSF49299">
    <property type="entry name" value="PKD domain"/>
    <property type="match status" value="1"/>
</dbReference>
<dbReference type="InterPro" id="IPR013783">
    <property type="entry name" value="Ig-like_fold"/>
</dbReference>
<evidence type="ECO:0000256" key="6">
    <source>
        <dbReference type="ARBA" id="ARBA00023295"/>
    </source>
</evidence>
<dbReference type="Pfam" id="PF00041">
    <property type="entry name" value="fn3"/>
    <property type="match status" value="1"/>
</dbReference>
<dbReference type="Gene3D" id="2.10.10.20">
    <property type="entry name" value="Carbohydrate-binding module superfamily 5/12"/>
    <property type="match status" value="1"/>
</dbReference>